<protein>
    <submittedName>
        <fullName evidence="2">Uncharacterized protein</fullName>
    </submittedName>
</protein>
<dbReference type="EMBL" id="MFNE01000046">
    <property type="protein sequence ID" value="OGG93733.1"/>
    <property type="molecule type" value="Genomic_DNA"/>
</dbReference>
<evidence type="ECO:0000313" key="2">
    <source>
        <dbReference type="EMBL" id="OGG93733.1"/>
    </source>
</evidence>
<dbReference type="Proteomes" id="UP000178449">
    <property type="component" value="Unassembled WGS sequence"/>
</dbReference>
<proteinExistence type="predicted"/>
<reference evidence="2 3" key="1">
    <citation type="journal article" date="2016" name="Nat. Commun.">
        <title>Thousands of microbial genomes shed light on interconnected biogeochemical processes in an aquifer system.</title>
        <authorList>
            <person name="Anantharaman K."/>
            <person name="Brown C.T."/>
            <person name="Hug L.A."/>
            <person name="Sharon I."/>
            <person name="Castelle C.J."/>
            <person name="Probst A.J."/>
            <person name="Thomas B.C."/>
            <person name="Singh A."/>
            <person name="Wilkins M.J."/>
            <person name="Karaoz U."/>
            <person name="Brodie E.L."/>
            <person name="Williams K.H."/>
            <person name="Hubbard S.S."/>
            <person name="Banfield J.F."/>
        </authorList>
    </citation>
    <scope>NUCLEOTIDE SEQUENCE [LARGE SCALE GENOMIC DNA]</scope>
</reference>
<name>A0A1F6G6J4_9PROT</name>
<sequence length="99" mass="10721">MEIHKKAKVQQGIQGKGGFRGDQRATDGQRNCLGGLPQGIRLGSRFTALLEDFFEFYNLERPEPGSPKTKGFWGGNQSHQGGTPAEVHFGPNPIQGLAA</sequence>
<dbReference type="AlphaFoldDB" id="A0A1F6G6J4"/>
<feature type="region of interest" description="Disordered" evidence="1">
    <location>
        <begin position="64"/>
        <end position="99"/>
    </location>
</feature>
<comment type="caution">
    <text evidence="2">The sequence shown here is derived from an EMBL/GenBank/DDBJ whole genome shotgun (WGS) entry which is preliminary data.</text>
</comment>
<evidence type="ECO:0000313" key="3">
    <source>
        <dbReference type="Proteomes" id="UP000178449"/>
    </source>
</evidence>
<organism evidence="2 3">
    <name type="scientific">Candidatus Lambdaproteobacteria bacterium RIFOXYD2_FULL_50_16</name>
    <dbReference type="NCBI Taxonomy" id="1817772"/>
    <lineage>
        <taxon>Bacteria</taxon>
        <taxon>Pseudomonadati</taxon>
        <taxon>Pseudomonadota</taxon>
        <taxon>Candidatus Lambdaproteobacteria</taxon>
    </lineage>
</organism>
<accession>A0A1F6G6J4</accession>
<feature type="region of interest" description="Disordered" evidence="1">
    <location>
        <begin position="1"/>
        <end position="36"/>
    </location>
</feature>
<gene>
    <name evidence="2" type="ORF">A2527_11465</name>
</gene>
<evidence type="ECO:0000256" key="1">
    <source>
        <dbReference type="SAM" id="MobiDB-lite"/>
    </source>
</evidence>